<dbReference type="AlphaFoldDB" id="W2WFU2"/>
<organism evidence="1 2">
    <name type="scientific">Phytophthora nicotianae CJ01A1</name>
    <dbReference type="NCBI Taxonomy" id="1317063"/>
    <lineage>
        <taxon>Eukaryota</taxon>
        <taxon>Sar</taxon>
        <taxon>Stramenopiles</taxon>
        <taxon>Oomycota</taxon>
        <taxon>Peronosporomycetes</taxon>
        <taxon>Peronosporales</taxon>
        <taxon>Peronosporaceae</taxon>
        <taxon>Phytophthora</taxon>
    </lineage>
</organism>
<accession>W2WFU2</accession>
<evidence type="ECO:0000313" key="2">
    <source>
        <dbReference type="Proteomes" id="UP000018958"/>
    </source>
</evidence>
<reference evidence="1 2" key="1">
    <citation type="submission" date="2013-11" db="EMBL/GenBank/DDBJ databases">
        <title>The Genome Sequence of Phytophthora parasitica CJ01A1.</title>
        <authorList>
            <consortium name="The Broad Institute Genomics Platform"/>
            <person name="Russ C."/>
            <person name="Tyler B."/>
            <person name="Panabieres F."/>
            <person name="Shan W."/>
            <person name="Tripathy S."/>
            <person name="Grunwald N."/>
            <person name="Machado M."/>
            <person name="Johnson C.S."/>
            <person name="Walker B."/>
            <person name="Young S.K."/>
            <person name="Zeng Q."/>
            <person name="Gargeya S."/>
            <person name="Fitzgerald M."/>
            <person name="Haas B."/>
            <person name="Abouelleil A."/>
            <person name="Allen A.W."/>
            <person name="Alvarado L."/>
            <person name="Arachchi H.M."/>
            <person name="Berlin A.M."/>
            <person name="Chapman S.B."/>
            <person name="Gainer-Dewar J."/>
            <person name="Goldberg J."/>
            <person name="Griggs A."/>
            <person name="Gujja S."/>
            <person name="Hansen M."/>
            <person name="Howarth C."/>
            <person name="Imamovic A."/>
            <person name="Ireland A."/>
            <person name="Larimer J."/>
            <person name="McCowan C."/>
            <person name="Murphy C."/>
            <person name="Pearson M."/>
            <person name="Poon T.W."/>
            <person name="Priest M."/>
            <person name="Roberts A."/>
            <person name="Saif S."/>
            <person name="Shea T."/>
            <person name="Sisk P."/>
            <person name="Sykes S."/>
            <person name="Wortman J."/>
            <person name="Nusbaum C."/>
            <person name="Birren B."/>
        </authorList>
    </citation>
    <scope>NUCLEOTIDE SEQUENCE [LARGE SCALE GENOMIC DNA]</scope>
    <source>
        <strain evidence="1 2">CJ01A1</strain>
    </source>
</reference>
<protein>
    <submittedName>
        <fullName evidence="1">Uncharacterized protein</fullName>
    </submittedName>
</protein>
<proteinExistence type="predicted"/>
<gene>
    <name evidence="1" type="ORF">F441_14659</name>
</gene>
<name>W2WFU2_PHYNI</name>
<sequence>MRKLRLIQMMLRSWSNFRSSYFKLESVAIR</sequence>
<dbReference type="Proteomes" id="UP000018958">
    <property type="component" value="Unassembled WGS sequence"/>
</dbReference>
<dbReference type="EMBL" id="ANIX01002898">
    <property type="protein sequence ID" value="ETP09475.1"/>
    <property type="molecule type" value="Genomic_DNA"/>
</dbReference>
<comment type="caution">
    <text evidence="1">The sequence shown here is derived from an EMBL/GenBank/DDBJ whole genome shotgun (WGS) entry which is preliminary data.</text>
</comment>
<evidence type="ECO:0000313" key="1">
    <source>
        <dbReference type="EMBL" id="ETP09475.1"/>
    </source>
</evidence>